<dbReference type="NCBIfam" id="TIGR01302">
    <property type="entry name" value="IMP_dehydrog"/>
    <property type="match status" value="1"/>
</dbReference>
<dbReference type="Gene3D" id="3.20.20.70">
    <property type="entry name" value="Aldolase class I"/>
    <property type="match status" value="1"/>
</dbReference>
<evidence type="ECO:0000256" key="8">
    <source>
        <dbReference type="ARBA" id="ARBA00022958"/>
    </source>
</evidence>
<feature type="binding site" evidence="13">
    <location>
        <position position="469"/>
    </location>
    <ligand>
        <name>K(+)</name>
        <dbReference type="ChEBI" id="CHEBI:29103"/>
        <note>ligand shared between two tetrameric partners</note>
    </ligand>
</feature>
<dbReference type="SMART" id="SM00116">
    <property type="entry name" value="CBS"/>
    <property type="match status" value="2"/>
</dbReference>
<protein>
    <recommendedName>
        <fullName evidence="13 20">Inosine-5'-monophosphate dehydrogenase</fullName>
        <shortName evidence="13">IMP dehydrogenase</shortName>
        <shortName evidence="13">IMPD</shortName>
        <shortName evidence="13">IMPDH</shortName>
        <ecNumber evidence="13 20">1.1.1.205</ecNumber>
    </recommendedName>
</protein>
<evidence type="ECO:0000256" key="18">
    <source>
        <dbReference type="PROSITE-ProRule" id="PRU00703"/>
    </source>
</evidence>
<dbReference type="AlphaFoldDB" id="A0AAC9MUK7"/>
<dbReference type="InterPro" id="IPR015875">
    <property type="entry name" value="IMP_DH/GMP_Rdtase_CS"/>
</dbReference>
<feature type="domain" description="CBS" evidence="21">
    <location>
        <begin position="95"/>
        <end position="150"/>
    </location>
</feature>
<comment type="catalytic activity">
    <reaction evidence="12 13 20">
        <text>IMP + NAD(+) + H2O = XMP + NADH + H(+)</text>
        <dbReference type="Rhea" id="RHEA:11708"/>
        <dbReference type="ChEBI" id="CHEBI:15377"/>
        <dbReference type="ChEBI" id="CHEBI:15378"/>
        <dbReference type="ChEBI" id="CHEBI:57464"/>
        <dbReference type="ChEBI" id="CHEBI:57540"/>
        <dbReference type="ChEBI" id="CHEBI:57945"/>
        <dbReference type="ChEBI" id="CHEBI:58053"/>
        <dbReference type="EC" id="1.1.1.205"/>
    </reaction>
</comment>
<dbReference type="GO" id="GO:0006177">
    <property type="term" value="P:GMP biosynthetic process"/>
    <property type="evidence" value="ECO:0007669"/>
    <property type="project" value="UniProtKB-UniRule"/>
</dbReference>
<dbReference type="HAMAP" id="MF_01964">
    <property type="entry name" value="IMPDH"/>
    <property type="match status" value="1"/>
</dbReference>
<evidence type="ECO:0000256" key="13">
    <source>
        <dbReference type="HAMAP-Rule" id="MF_01964"/>
    </source>
</evidence>
<dbReference type="EMBL" id="CP017019">
    <property type="protein sequence ID" value="AOQ23789.1"/>
    <property type="molecule type" value="Genomic_DNA"/>
</dbReference>
<evidence type="ECO:0000313" key="23">
    <source>
        <dbReference type="EMBL" id="TYL13974.1"/>
    </source>
</evidence>
<dbReference type="CDD" id="cd00381">
    <property type="entry name" value="IMPDH"/>
    <property type="match status" value="1"/>
</dbReference>
<feature type="binding site" evidence="13 15">
    <location>
        <begin position="338"/>
        <end position="340"/>
    </location>
    <ligand>
        <name>IMP</name>
        <dbReference type="ChEBI" id="CHEBI:58053"/>
    </ligand>
</feature>
<feature type="binding site" evidence="13 16">
    <location>
        <begin position="298"/>
        <end position="300"/>
    </location>
    <ligand>
        <name>NAD(+)</name>
        <dbReference type="ChEBI" id="CHEBI:57540"/>
    </ligand>
</feature>
<reference evidence="22 24" key="1">
    <citation type="submission" date="2016-08" db="EMBL/GenBank/DDBJ databases">
        <title>Moorella thermoacetica DSM 103132.</title>
        <authorList>
            <person name="Jendresen C.B."/>
            <person name="Redl S.M."/>
            <person name="Jensen T.O."/>
            <person name="Nielsen A.T."/>
        </authorList>
    </citation>
    <scope>NUCLEOTIDE SEQUENCE [LARGE SCALE GENOMIC DNA]</scope>
    <source>
        <strain evidence="22 24">DSM 103132</strain>
    </source>
</reference>
<evidence type="ECO:0000256" key="9">
    <source>
        <dbReference type="ARBA" id="ARBA00023002"/>
    </source>
</evidence>
<dbReference type="GO" id="GO:0046872">
    <property type="term" value="F:metal ion binding"/>
    <property type="evidence" value="ECO:0007669"/>
    <property type="project" value="UniProtKB-UniRule"/>
</dbReference>
<dbReference type="EC" id="1.1.1.205" evidence="13 20"/>
<gene>
    <name evidence="22" type="primary">guaB_1</name>
    <name evidence="13" type="synonym">guaB</name>
    <name evidence="23" type="synonym">guaB_2</name>
    <name evidence="22" type="ORF">Maut_01339</name>
    <name evidence="23" type="ORF">MTAT_13720</name>
</gene>
<comment type="pathway">
    <text evidence="13 20">Purine metabolism; XMP biosynthesis via de novo pathway; XMP from IMP: step 1/1.</text>
</comment>
<evidence type="ECO:0000256" key="17">
    <source>
        <dbReference type="PIRSR" id="PIRSR000130-4"/>
    </source>
</evidence>
<feature type="binding site" description="in other chain" evidence="13 17">
    <location>
        <position position="305"/>
    </location>
    <ligand>
        <name>K(+)</name>
        <dbReference type="ChEBI" id="CHEBI:29103"/>
        <note>ligand shared between two tetrameric partners</note>
    </ligand>
</feature>
<evidence type="ECO:0000256" key="10">
    <source>
        <dbReference type="ARBA" id="ARBA00023027"/>
    </source>
</evidence>
<dbReference type="Pfam" id="PF00571">
    <property type="entry name" value="CBS"/>
    <property type="match status" value="2"/>
</dbReference>
<dbReference type="RefSeq" id="WP_069589279.1">
    <property type="nucleotide sequence ID" value="NZ_CP017019.1"/>
</dbReference>
<evidence type="ECO:0000256" key="5">
    <source>
        <dbReference type="ARBA" id="ARBA00022737"/>
    </source>
</evidence>
<evidence type="ECO:0000256" key="11">
    <source>
        <dbReference type="ARBA" id="ARBA00023122"/>
    </source>
</evidence>
<evidence type="ECO:0000256" key="12">
    <source>
        <dbReference type="ARBA" id="ARBA00048028"/>
    </source>
</evidence>
<comment type="activity regulation">
    <text evidence="13">Mycophenolic acid (MPA) is a non-competitive inhibitor that prevents formation of the closed enzyme conformation by binding to the same site as the amobile flap. In contrast, mizoribine monophosphate (MZP) is a competitive inhibitor that induces the closed conformation. MPA is a potent inhibitor of mammalian IMPDHs but a poor inhibitor of the bacterial enzymes. MZP is a more potent inhibitor of bacterial IMPDH.</text>
</comment>
<dbReference type="SMART" id="SM01240">
    <property type="entry name" value="IMPDH"/>
    <property type="match status" value="1"/>
</dbReference>
<feature type="binding site" evidence="13 15">
    <location>
        <position position="303"/>
    </location>
    <ligand>
        <name>IMP</name>
        <dbReference type="ChEBI" id="CHEBI:58053"/>
    </ligand>
</feature>
<sequence>MTTDKIIGEGLTFDDVLLVPGESEVLPREVDISSNFTRHIRLNTPLVSAAMDTVTEARTAISMAREGGIGVIHKNMTIERQAREVDRVKRSEHGVITDPISLSPDHKVREAIGLMEHYHISGVPITDNGKLVGIITNRDIRFEDNHERPIKEVMTKDNLVTAPVGTTLAEAMAILRAHKIEKLPLVDADYNLKGLITIKDIEKTRRYPQAAKDERGRLRVAAAVGTSADTMTRVEALVAAGVDAIVVDTAHGQSRSVIETVKRIKAAFPAVELVAGNVATYAGARALAEAGVDAVKVGVGPGSICTTRVIAGIGVPQITAVMECARAAAEFGIPVIADGGIKYSGDITKAIAAGASTVMIGSLLAGTEESPGEIEIFQGRSFKSYRGMGSLAAMKEGSKDRYFQEGADKLVPEGIEGRVPYKGPLSETIYQLVGGLRAGMGYCGARNIAELQARGRFIRITPAGLRESHPHDVMITKEAPNYRIS</sequence>
<evidence type="ECO:0000256" key="15">
    <source>
        <dbReference type="PIRSR" id="PIRSR000130-2"/>
    </source>
</evidence>
<evidence type="ECO:0000313" key="24">
    <source>
        <dbReference type="Proteomes" id="UP000094598"/>
    </source>
</evidence>
<evidence type="ECO:0000256" key="16">
    <source>
        <dbReference type="PIRSR" id="PIRSR000130-3"/>
    </source>
</evidence>
<dbReference type="PIRSF" id="PIRSF000130">
    <property type="entry name" value="IMPDH"/>
    <property type="match status" value="1"/>
</dbReference>
<comment type="similarity">
    <text evidence="2 13 19">Belongs to the IMPDH/GMPR family.</text>
</comment>
<dbReference type="InterPro" id="IPR013785">
    <property type="entry name" value="Aldolase_TIM"/>
</dbReference>
<dbReference type="InterPro" id="IPR046342">
    <property type="entry name" value="CBS_dom_sf"/>
</dbReference>
<dbReference type="PANTHER" id="PTHR11911">
    <property type="entry name" value="INOSINE-5-MONOPHOSPHATE DEHYDROGENASE RELATED"/>
    <property type="match status" value="1"/>
</dbReference>
<feature type="domain" description="CBS" evidence="21">
    <location>
        <begin position="154"/>
        <end position="214"/>
    </location>
</feature>
<keyword evidence="7 13" id="KW-0658">Purine biosynthesis</keyword>
<dbReference type="InterPro" id="IPR005990">
    <property type="entry name" value="IMP_DH"/>
</dbReference>
<feature type="binding site" description="in other chain" evidence="13 17">
    <location>
        <position position="302"/>
    </location>
    <ligand>
        <name>K(+)</name>
        <dbReference type="ChEBI" id="CHEBI:29103"/>
        <note>ligand shared between two tetrameric partners</note>
    </ligand>
</feature>
<dbReference type="Proteomes" id="UP000322283">
    <property type="component" value="Unassembled WGS sequence"/>
</dbReference>
<organism evidence="22 24">
    <name type="scientific">Neomoorella thermoacetica</name>
    <name type="common">Clostridium thermoaceticum</name>
    <dbReference type="NCBI Taxonomy" id="1525"/>
    <lineage>
        <taxon>Bacteria</taxon>
        <taxon>Bacillati</taxon>
        <taxon>Bacillota</taxon>
        <taxon>Clostridia</taxon>
        <taxon>Neomoorellales</taxon>
        <taxon>Neomoorellaceae</taxon>
        <taxon>Neomoorella</taxon>
    </lineage>
</organism>
<dbReference type="PROSITE" id="PS00487">
    <property type="entry name" value="IMP_DH_GMP_RED"/>
    <property type="match status" value="1"/>
</dbReference>
<dbReference type="GO" id="GO:0006183">
    <property type="term" value="P:GTP biosynthetic process"/>
    <property type="evidence" value="ECO:0007669"/>
    <property type="project" value="TreeGrafter"/>
</dbReference>
<dbReference type="CDD" id="cd04601">
    <property type="entry name" value="CBS_pair_IMPDH"/>
    <property type="match status" value="1"/>
</dbReference>
<dbReference type="Proteomes" id="UP000094598">
    <property type="component" value="Chromosome"/>
</dbReference>
<feature type="active site" description="Proton acceptor" evidence="13 14">
    <location>
        <position position="401"/>
    </location>
</feature>
<feature type="binding site" evidence="13">
    <location>
        <position position="468"/>
    </location>
    <ligand>
        <name>K(+)</name>
        <dbReference type="ChEBI" id="CHEBI:29103"/>
        <note>ligand shared between two tetrameric partners</note>
    </ligand>
</feature>
<dbReference type="InterPro" id="IPR000644">
    <property type="entry name" value="CBS_dom"/>
</dbReference>
<dbReference type="GO" id="GO:0003938">
    <property type="term" value="F:IMP dehydrogenase activity"/>
    <property type="evidence" value="ECO:0007669"/>
    <property type="project" value="UniProtKB-UniRule"/>
</dbReference>
<dbReference type="PROSITE" id="PS51371">
    <property type="entry name" value="CBS"/>
    <property type="match status" value="2"/>
</dbReference>
<evidence type="ECO:0000256" key="4">
    <source>
        <dbReference type="ARBA" id="ARBA00022723"/>
    </source>
</evidence>
<keyword evidence="10 13" id="KW-0520">NAD</keyword>
<feature type="binding site" evidence="13 15">
    <location>
        <position position="413"/>
    </location>
    <ligand>
        <name>IMP</name>
        <dbReference type="ChEBI" id="CHEBI:58053"/>
    </ligand>
</feature>
<keyword evidence="11 18" id="KW-0129">CBS domain</keyword>
<evidence type="ECO:0000313" key="22">
    <source>
        <dbReference type="EMBL" id="AOQ23789.1"/>
    </source>
</evidence>
<keyword evidence="8 13" id="KW-0630">Potassium</keyword>
<proteinExistence type="inferred from homology"/>
<feature type="binding site" evidence="13">
    <location>
        <position position="467"/>
    </location>
    <ligand>
        <name>K(+)</name>
        <dbReference type="ChEBI" id="CHEBI:29103"/>
        <note>ligand shared between two tetrameric partners</note>
    </ligand>
</feature>
<evidence type="ECO:0000313" key="25">
    <source>
        <dbReference type="Proteomes" id="UP000322283"/>
    </source>
</evidence>
<dbReference type="InterPro" id="IPR001093">
    <property type="entry name" value="IMP_DH_GMPRt"/>
</dbReference>
<accession>A0AAC9MUK7</accession>
<keyword evidence="6 13" id="KW-0332">GMP biosynthesis</keyword>
<feature type="binding site" evidence="13 15">
    <location>
        <begin position="385"/>
        <end position="389"/>
    </location>
    <ligand>
        <name>IMP</name>
        <dbReference type="ChEBI" id="CHEBI:58053"/>
    </ligand>
</feature>
<evidence type="ECO:0000256" key="7">
    <source>
        <dbReference type="ARBA" id="ARBA00022755"/>
    </source>
</evidence>
<dbReference type="PANTHER" id="PTHR11911:SF111">
    <property type="entry name" value="INOSINE-5'-MONOPHOSPHATE DEHYDROGENASE"/>
    <property type="match status" value="1"/>
</dbReference>
<evidence type="ECO:0000256" key="3">
    <source>
        <dbReference type="ARBA" id="ARBA00011881"/>
    </source>
</evidence>
<comment type="cofactor">
    <cofactor evidence="1 13">
        <name>K(+)</name>
        <dbReference type="ChEBI" id="CHEBI:29103"/>
    </cofactor>
</comment>
<dbReference type="EMBL" id="VCDX01000003">
    <property type="protein sequence ID" value="TYL13974.1"/>
    <property type="molecule type" value="Genomic_DNA"/>
</dbReference>
<evidence type="ECO:0000256" key="6">
    <source>
        <dbReference type="ARBA" id="ARBA00022749"/>
    </source>
</evidence>
<comment type="function">
    <text evidence="13">Catalyzes the conversion of inosine 5'-phosphate (IMP) to xanthosine 5'-phosphate (XMP), the first committed and rate-limiting step in the de novo synthesis of guanine nucleotides, and therefore plays an important role in the regulation of cell growth.</text>
</comment>
<feature type="binding site" description="in other chain" evidence="13 17">
    <location>
        <position position="300"/>
    </location>
    <ligand>
        <name>K(+)</name>
        <dbReference type="ChEBI" id="CHEBI:29103"/>
        <note>ligand shared between two tetrameric partners</note>
    </ligand>
</feature>
<evidence type="ECO:0000256" key="1">
    <source>
        <dbReference type="ARBA" id="ARBA00001958"/>
    </source>
</evidence>
<evidence type="ECO:0000256" key="19">
    <source>
        <dbReference type="RuleBase" id="RU003927"/>
    </source>
</evidence>
<feature type="active site" description="Thioimidate intermediate" evidence="13 14">
    <location>
        <position position="305"/>
    </location>
</feature>
<keyword evidence="9 13" id="KW-0560">Oxidoreductase</keyword>
<reference evidence="23 25" key="2">
    <citation type="submission" date="2019-05" db="EMBL/GenBank/DDBJ databases">
        <title>Genome sequence of Moorella thermoacetica ATCC 33924.</title>
        <authorList>
            <person name="Poehlein A."/>
            <person name="Bengelsdorf F.R."/>
            <person name="Duerre P."/>
            <person name="Daniel R."/>
        </authorList>
    </citation>
    <scope>NUCLEOTIDE SEQUENCE [LARGE SCALE GENOMIC DNA]</scope>
    <source>
        <strain evidence="23 25">ATCC 33924</strain>
    </source>
</reference>
<evidence type="ECO:0000256" key="20">
    <source>
        <dbReference type="RuleBase" id="RU003928"/>
    </source>
</evidence>
<dbReference type="SUPFAM" id="SSF51412">
    <property type="entry name" value="Inosine monophosphate dehydrogenase (IMPDH)"/>
    <property type="match status" value="1"/>
</dbReference>
<evidence type="ECO:0000256" key="14">
    <source>
        <dbReference type="PIRSR" id="PIRSR000130-1"/>
    </source>
</evidence>
<keyword evidence="5" id="KW-0677">Repeat</keyword>
<feature type="binding site" evidence="13">
    <location>
        <position position="248"/>
    </location>
    <ligand>
        <name>NAD(+)</name>
        <dbReference type="ChEBI" id="CHEBI:57540"/>
    </ligand>
</feature>
<dbReference type="SUPFAM" id="SSF54631">
    <property type="entry name" value="CBS-domain pair"/>
    <property type="match status" value="1"/>
</dbReference>
<dbReference type="GO" id="GO:0000166">
    <property type="term" value="F:nucleotide binding"/>
    <property type="evidence" value="ECO:0007669"/>
    <property type="project" value="UniProtKB-UniRule"/>
</dbReference>
<comment type="subunit">
    <text evidence="3 13">Homotetramer.</text>
</comment>
<dbReference type="Pfam" id="PF00478">
    <property type="entry name" value="IMPDH"/>
    <property type="match status" value="1"/>
</dbReference>
<name>A0AAC9MUK7_NEOTH</name>
<comment type="caution">
    <text evidence="13">Lacks conserved residue(s) required for the propagation of feature annotation.</text>
</comment>
<evidence type="ECO:0000259" key="21">
    <source>
        <dbReference type="PROSITE" id="PS51371"/>
    </source>
</evidence>
<evidence type="ECO:0000256" key="2">
    <source>
        <dbReference type="ARBA" id="ARBA00005502"/>
    </source>
</evidence>
<keyword evidence="4 13" id="KW-0479">Metal-binding</keyword>
<dbReference type="FunFam" id="3.20.20.70:FF:000003">
    <property type="entry name" value="GMP reductase"/>
    <property type="match status" value="1"/>
</dbReference>
<feature type="binding site" evidence="13 15">
    <location>
        <begin position="361"/>
        <end position="362"/>
    </location>
    <ligand>
        <name>IMP</name>
        <dbReference type="ChEBI" id="CHEBI:58053"/>
    </ligand>
</feature>
<keyword evidence="25" id="KW-1185">Reference proteome</keyword>
<feature type="binding site" evidence="16">
    <location>
        <begin position="248"/>
        <end position="250"/>
    </location>
    <ligand>
        <name>NAD(+)</name>
        <dbReference type="ChEBI" id="CHEBI:57540"/>
    </ligand>
</feature>